<feature type="transmembrane region" description="Helical" evidence="6">
    <location>
        <begin position="775"/>
        <end position="798"/>
    </location>
</feature>
<comment type="caution">
    <text evidence="8">The sequence shown here is derived from an EMBL/GenBank/DDBJ whole genome shotgun (WGS) entry which is preliminary data.</text>
</comment>
<feature type="transmembrane region" description="Helical" evidence="6">
    <location>
        <begin position="376"/>
        <end position="398"/>
    </location>
</feature>
<evidence type="ECO:0000256" key="6">
    <source>
        <dbReference type="SAM" id="Phobius"/>
    </source>
</evidence>
<evidence type="ECO:0000313" key="9">
    <source>
        <dbReference type="Proteomes" id="UP000321464"/>
    </source>
</evidence>
<evidence type="ECO:0000256" key="3">
    <source>
        <dbReference type="ARBA" id="ARBA00022692"/>
    </source>
</evidence>
<dbReference type="InterPro" id="IPR017841">
    <property type="entry name" value="Hopanoid_biosynth_HpnN"/>
</dbReference>
<feature type="transmembrane region" description="Helical" evidence="6">
    <location>
        <begin position="810"/>
        <end position="830"/>
    </location>
</feature>
<keyword evidence="2" id="KW-1003">Cell membrane</keyword>
<feature type="domain" description="Membrane transport protein MMPL" evidence="7">
    <location>
        <begin position="237"/>
        <end position="445"/>
    </location>
</feature>
<keyword evidence="9" id="KW-1185">Reference proteome</keyword>
<reference evidence="8 9" key="1">
    <citation type="submission" date="2019-07" db="EMBL/GenBank/DDBJ databases">
        <title>Whole genome shotgun sequence of Novosphingobium sediminis NBRC 106119.</title>
        <authorList>
            <person name="Hosoyama A."/>
            <person name="Uohara A."/>
            <person name="Ohji S."/>
            <person name="Ichikawa N."/>
        </authorList>
    </citation>
    <scope>NUCLEOTIDE SEQUENCE [LARGE SCALE GENOMIC DNA]</scope>
    <source>
        <strain evidence="8 9">NBRC 106119</strain>
    </source>
</reference>
<proteinExistence type="predicted"/>
<feature type="transmembrane region" description="Helical" evidence="6">
    <location>
        <begin position="307"/>
        <end position="328"/>
    </location>
</feature>
<dbReference type="AlphaFoldDB" id="A0A512APG5"/>
<protein>
    <submittedName>
        <fullName evidence="8">RND transporter</fullName>
    </submittedName>
</protein>
<evidence type="ECO:0000259" key="7">
    <source>
        <dbReference type="Pfam" id="PF03176"/>
    </source>
</evidence>
<keyword evidence="5 6" id="KW-0472">Membrane</keyword>
<evidence type="ECO:0000256" key="4">
    <source>
        <dbReference type="ARBA" id="ARBA00022989"/>
    </source>
</evidence>
<organism evidence="8 9">
    <name type="scientific">Novosphingobium sediminis</name>
    <dbReference type="NCBI Taxonomy" id="707214"/>
    <lineage>
        <taxon>Bacteria</taxon>
        <taxon>Pseudomonadati</taxon>
        <taxon>Pseudomonadota</taxon>
        <taxon>Alphaproteobacteria</taxon>
        <taxon>Sphingomonadales</taxon>
        <taxon>Sphingomonadaceae</taxon>
        <taxon>Novosphingobium</taxon>
    </lineage>
</organism>
<accession>A0A512APG5</accession>
<dbReference type="PANTHER" id="PTHR33406">
    <property type="entry name" value="MEMBRANE PROTEIN MJ1562-RELATED"/>
    <property type="match status" value="1"/>
</dbReference>
<keyword evidence="4 6" id="KW-1133">Transmembrane helix</keyword>
<feature type="transmembrane region" description="Helical" evidence="6">
    <location>
        <begin position="748"/>
        <end position="769"/>
    </location>
</feature>
<dbReference type="EMBL" id="BJYR01000023">
    <property type="protein sequence ID" value="GEO01594.1"/>
    <property type="molecule type" value="Genomic_DNA"/>
</dbReference>
<feature type="transmembrane region" description="Helical" evidence="6">
    <location>
        <begin position="842"/>
        <end position="862"/>
    </location>
</feature>
<name>A0A512APG5_9SPHN</name>
<evidence type="ECO:0000313" key="8">
    <source>
        <dbReference type="EMBL" id="GEO01594.1"/>
    </source>
</evidence>
<comment type="subcellular location">
    <subcellularLocation>
        <location evidence="1">Cell membrane</location>
        <topology evidence="1">Multi-pass membrane protein</topology>
    </subcellularLocation>
</comment>
<dbReference type="Pfam" id="PF03176">
    <property type="entry name" value="MMPL"/>
    <property type="match status" value="2"/>
</dbReference>
<keyword evidence="3 6" id="KW-0812">Transmembrane</keyword>
<feature type="domain" description="Membrane transport protein MMPL" evidence="7">
    <location>
        <begin position="636"/>
        <end position="862"/>
    </location>
</feature>
<feature type="transmembrane region" description="Helical" evidence="6">
    <location>
        <begin position="410"/>
        <end position="434"/>
    </location>
</feature>
<evidence type="ECO:0000256" key="5">
    <source>
        <dbReference type="ARBA" id="ARBA00023136"/>
    </source>
</evidence>
<dbReference type="PANTHER" id="PTHR33406:SF13">
    <property type="entry name" value="MEMBRANE PROTEIN YDFJ"/>
    <property type="match status" value="1"/>
</dbReference>
<dbReference type="GO" id="GO:0005886">
    <property type="term" value="C:plasma membrane"/>
    <property type="evidence" value="ECO:0007669"/>
    <property type="project" value="UniProtKB-SubCell"/>
</dbReference>
<gene>
    <name evidence="8" type="ORF">NSE01_34260</name>
</gene>
<feature type="transmembrane region" description="Helical" evidence="6">
    <location>
        <begin position="461"/>
        <end position="480"/>
    </location>
</feature>
<feature type="transmembrane region" description="Helical" evidence="6">
    <location>
        <begin position="282"/>
        <end position="300"/>
    </location>
</feature>
<evidence type="ECO:0000256" key="2">
    <source>
        <dbReference type="ARBA" id="ARBA00022475"/>
    </source>
</evidence>
<evidence type="ECO:0000256" key="1">
    <source>
        <dbReference type="ARBA" id="ARBA00004651"/>
    </source>
</evidence>
<dbReference type="Proteomes" id="UP000321464">
    <property type="component" value="Unassembled WGS sequence"/>
</dbReference>
<dbReference type="Gene3D" id="1.20.1640.10">
    <property type="entry name" value="Multidrug efflux transporter AcrB transmembrane domain"/>
    <property type="match status" value="2"/>
</dbReference>
<dbReference type="SUPFAM" id="SSF82866">
    <property type="entry name" value="Multidrug efflux transporter AcrB transmembrane domain"/>
    <property type="match status" value="2"/>
</dbReference>
<feature type="transmembrane region" description="Helical" evidence="6">
    <location>
        <begin position="334"/>
        <end position="356"/>
    </location>
</feature>
<dbReference type="NCBIfam" id="TIGR03480">
    <property type="entry name" value="HpnN"/>
    <property type="match status" value="1"/>
</dbReference>
<feature type="transmembrane region" description="Helical" evidence="6">
    <location>
        <begin position="718"/>
        <end position="741"/>
    </location>
</feature>
<sequence>MTRSKSLLQTVPASLVTVSLRRPWLTLVIALVVTLAALGIAAQRIEITTDTSQLISPDVAWRVEERRMEAAFPQLRDVMLVVIDGKTPELAEDAATRLSTALSEDKASFRRITRPDGGDFLAREGLLFGSTADVRSTTKAMIDAQPLLGPLAADPSLRGVTSSLSTMIDGVNRGEVTLARIDKPVSALSKAIDGSLSGQNPAFSWQELFDTGSGGLTLPKRRLILAQPVLDHAALMAGENAAGAVQRAAQALKLDEAHGVRVRLTGEVPLADEEFATLQENIGAVAMVMVGAMLLTLWLATRSVKLVAAIMGAIVAGLIVTAAVGLLAVGRFNLISVAFIPLFVGLGVDFGIQICVRFNAEQADSKDPTEALRKAASALGAPLSLAAGAIFVGFGAFLPTAYIGITELGVIAGLGMIIALIANLTLLPALIVLLRPADPRHDVGFPQLAPIDRLLESKRRWVLWSFAVAMGLSIAALPWVRFDFNPLHLRDPEAPAMRTLSDLTQDPDRTPNTIDVLARNPAEAQALAAKLERLPEVSHVVSLGTFIPSDQDAKLALIQDASLLLDLTLTPFDIMPAPSDAEMTAAIAETQAKLAPVLAAHPGPNAAAARRLAGSLDRLAKATPEKRAAVDHMLAEPLGVMLGQMRLALQAEPITRESLPPDMIRDWESPDGLSRLQVFPRGDARDNDVLRRFRDAVAKVTPAISGLPVATQAAASTVAFAFVEAGIIAFVLVSALLFLVLRSVREVAFTLAPVILSIFLTLGSCLVIGQPINFANIIAFPLLFGVGVAFHIYFVMAWSVGARNLLQSSLARAVMFSALATGTAFGSLWLSTHPGTASMGKILMISLIWTLICALIFEPALLGPSPEGKTKGA</sequence>
<dbReference type="InterPro" id="IPR050545">
    <property type="entry name" value="Mycobact_MmpL"/>
</dbReference>
<dbReference type="InterPro" id="IPR004869">
    <property type="entry name" value="MMPL_dom"/>
</dbReference>